<proteinExistence type="inferred from homology"/>
<dbReference type="AlphaFoldDB" id="A0A8T0G0F7"/>
<comment type="caution">
    <text evidence="11">The sequence shown here is derived from an EMBL/GenBank/DDBJ whole genome shotgun (WGS) entry which is preliminary data.</text>
</comment>
<dbReference type="EMBL" id="JABXBU010000002">
    <property type="protein sequence ID" value="KAF8795440.1"/>
    <property type="molecule type" value="Genomic_DNA"/>
</dbReference>
<dbReference type="InterPro" id="IPR022357">
    <property type="entry name" value="MIP_CS"/>
</dbReference>
<dbReference type="NCBIfam" id="TIGR00861">
    <property type="entry name" value="MIP"/>
    <property type="match status" value="1"/>
</dbReference>
<organism evidence="11 12">
    <name type="scientific">Argiope bruennichi</name>
    <name type="common">Wasp spider</name>
    <name type="synonym">Aranea bruennichi</name>
    <dbReference type="NCBI Taxonomy" id="94029"/>
    <lineage>
        <taxon>Eukaryota</taxon>
        <taxon>Metazoa</taxon>
        <taxon>Ecdysozoa</taxon>
        <taxon>Arthropoda</taxon>
        <taxon>Chelicerata</taxon>
        <taxon>Arachnida</taxon>
        <taxon>Araneae</taxon>
        <taxon>Araneomorphae</taxon>
        <taxon>Entelegynae</taxon>
        <taxon>Araneoidea</taxon>
        <taxon>Araneidae</taxon>
        <taxon>Argiope</taxon>
    </lineage>
</organism>
<evidence type="ECO:0000256" key="10">
    <source>
        <dbReference type="SAM" id="SignalP"/>
    </source>
</evidence>
<dbReference type="GO" id="GO:0016323">
    <property type="term" value="C:basolateral plasma membrane"/>
    <property type="evidence" value="ECO:0007669"/>
    <property type="project" value="TreeGrafter"/>
</dbReference>
<dbReference type="InterPro" id="IPR050363">
    <property type="entry name" value="MIP/Aquaporin"/>
</dbReference>
<dbReference type="InterPro" id="IPR000425">
    <property type="entry name" value="MIP"/>
</dbReference>
<feature type="transmembrane region" description="Helical" evidence="9">
    <location>
        <begin position="49"/>
        <end position="72"/>
    </location>
</feature>
<protein>
    <submittedName>
        <fullName evidence="11">Aquaporin-10 like protein</fullName>
    </submittedName>
</protein>
<evidence type="ECO:0000256" key="7">
    <source>
        <dbReference type="ARBA" id="ARBA00045280"/>
    </source>
</evidence>
<feature type="chain" id="PRO_5035809020" evidence="10">
    <location>
        <begin position="26"/>
        <end position="314"/>
    </location>
</feature>
<evidence type="ECO:0000313" key="12">
    <source>
        <dbReference type="Proteomes" id="UP000807504"/>
    </source>
</evidence>
<dbReference type="PROSITE" id="PS00221">
    <property type="entry name" value="MIP"/>
    <property type="match status" value="1"/>
</dbReference>
<dbReference type="GO" id="GO:0015250">
    <property type="term" value="F:water channel activity"/>
    <property type="evidence" value="ECO:0007669"/>
    <property type="project" value="TreeGrafter"/>
</dbReference>
<dbReference type="SUPFAM" id="SSF81338">
    <property type="entry name" value="Aquaporin-like"/>
    <property type="match status" value="1"/>
</dbReference>
<dbReference type="CDD" id="cd00333">
    <property type="entry name" value="MIP"/>
    <property type="match status" value="1"/>
</dbReference>
<keyword evidence="4 8" id="KW-0812">Transmembrane</keyword>
<feature type="transmembrane region" description="Helical" evidence="9">
    <location>
        <begin position="241"/>
        <end position="265"/>
    </location>
</feature>
<evidence type="ECO:0000256" key="2">
    <source>
        <dbReference type="ARBA" id="ARBA00006175"/>
    </source>
</evidence>
<reference evidence="11" key="1">
    <citation type="journal article" date="2020" name="bioRxiv">
        <title>Chromosome-level reference genome of the European wasp spider Argiope bruennichi: a resource for studies on range expansion and evolutionary adaptation.</title>
        <authorList>
            <person name="Sheffer M.M."/>
            <person name="Hoppe A."/>
            <person name="Krehenwinkel H."/>
            <person name="Uhl G."/>
            <person name="Kuss A.W."/>
            <person name="Jensen L."/>
            <person name="Jensen C."/>
            <person name="Gillespie R.G."/>
            <person name="Hoff K.J."/>
            <person name="Prost S."/>
        </authorList>
    </citation>
    <scope>NUCLEOTIDE SEQUENCE</scope>
</reference>
<keyword evidence="10" id="KW-0732">Signal</keyword>
<accession>A0A8T0G0F7</accession>
<dbReference type="PANTHER" id="PTHR43829:SF9">
    <property type="entry name" value="AQUAPORIN-9"/>
    <property type="match status" value="1"/>
</dbReference>
<keyword evidence="6 9" id="KW-0472">Membrane</keyword>
<evidence type="ECO:0000256" key="8">
    <source>
        <dbReference type="RuleBase" id="RU000477"/>
    </source>
</evidence>
<evidence type="ECO:0000256" key="6">
    <source>
        <dbReference type="ARBA" id="ARBA00023136"/>
    </source>
</evidence>
<keyword evidence="12" id="KW-1185">Reference proteome</keyword>
<reference evidence="11" key="2">
    <citation type="submission" date="2020-06" db="EMBL/GenBank/DDBJ databases">
        <authorList>
            <person name="Sheffer M."/>
        </authorList>
    </citation>
    <scope>NUCLEOTIDE SEQUENCE</scope>
</reference>
<feature type="transmembrane region" description="Helical" evidence="9">
    <location>
        <begin position="153"/>
        <end position="177"/>
    </location>
</feature>
<dbReference type="Gene3D" id="1.20.1080.10">
    <property type="entry name" value="Glycerol uptake facilitator protein"/>
    <property type="match status" value="1"/>
</dbReference>
<keyword evidence="5 9" id="KW-1133">Transmembrane helix</keyword>
<evidence type="ECO:0000256" key="3">
    <source>
        <dbReference type="ARBA" id="ARBA00022448"/>
    </source>
</evidence>
<evidence type="ECO:0000256" key="9">
    <source>
        <dbReference type="SAM" id="Phobius"/>
    </source>
</evidence>
<gene>
    <name evidence="11" type="ORF">HNY73_003287</name>
</gene>
<keyword evidence="3 8" id="KW-0813">Transport</keyword>
<evidence type="ECO:0000313" key="11">
    <source>
        <dbReference type="EMBL" id="KAF8795440.1"/>
    </source>
</evidence>
<dbReference type="InterPro" id="IPR023271">
    <property type="entry name" value="Aquaporin-like"/>
</dbReference>
<dbReference type="GO" id="GO:0015254">
    <property type="term" value="F:glycerol channel activity"/>
    <property type="evidence" value="ECO:0007669"/>
    <property type="project" value="TreeGrafter"/>
</dbReference>
<evidence type="ECO:0000256" key="4">
    <source>
        <dbReference type="ARBA" id="ARBA00022692"/>
    </source>
</evidence>
<name>A0A8T0G0F7_ARGBR</name>
<dbReference type="PRINTS" id="PR00783">
    <property type="entry name" value="MINTRINSICP"/>
</dbReference>
<feature type="signal peptide" evidence="10">
    <location>
        <begin position="1"/>
        <end position="25"/>
    </location>
</feature>
<dbReference type="Pfam" id="PF00230">
    <property type="entry name" value="MIP"/>
    <property type="match status" value="1"/>
</dbReference>
<evidence type="ECO:0000256" key="5">
    <source>
        <dbReference type="ARBA" id="ARBA00022989"/>
    </source>
</evidence>
<comment type="subcellular location">
    <subcellularLocation>
        <location evidence="1">Membrane</location>
        <topology evidence="1">Multi-pass membrane protein</topology>
    </subcellularLocation>
</comment>
<feature type="transmembrane region" description="Helical" evidence="9">
    <location>
        <begin position="99"/>
        <end position="121"/>
    </location>
</feature>
<evidence type="ECO:0000256" key="1">
    <source>
        <dbReference type="ARBA" id="ARBA00004141"/>
    </source>
</evidence>
<comment type="function">
    <text evidence="7">Aquaglyceroporin that may modulate the water content and osmolytes during anhydrobiosis.</text>
</comment>
<dbReference type="Proteomes" id="UP000807504">
    <property type="component" value="Unassembled WGS sequence"/>
</dbReference>
<dbReference type="PANTHER" id="PTHR43829">
    <property type="entry name" value="AQUAPORIN OR AQUAGLYCEROPORIN RELATED"/>
    <property type="match status" value="1"/>
</dbReference>
<feature type="transmembrane region" description="Helical" evidence="9">
    <location>
        <begin position="189"/>
        <end position="207"/>
    </location>
</feature>
<comment type="similarity">
    <text evidence="2 8">Belongs to the MIP/aquaporin (TC 1.A.8) family.</text>
</comment>
<sequence length="314" mass="34328">MNTLERFFFKLLLFFVHSPAKEACAEFFGTLVLVLLGDGIMATVTLGHLGAHGVIVSAIGWGVSVAIAVALAGTISGGHVNPAVTIALATMRKCPWKYVVHYLVAQYLGGFIAAAFVYIVYYDAINEFDNGQRQLPPHPNSTAQIFSTYPQDFVSIGSCFLDQVIGTAMLLIVICTAIDQRYKKVPSHYQPTIVGLGLMAIILAFGYNCGAPLNPARDLGPRIFTLLAGWGTETFSFRNHMWFWVPVLGPHVGALLGVLFYSFFIDLTFANYTMMSSEAEEDEKLVQSSEHEDQNISTEVCVEDPSLQINIGAN</sequence>